<evidence type="ECO:0000313" key="4">
    <source>
        <dbReference type="Proteomes" id="UP000028524"/>
    </source>
</evidence>
<sequence>MAQNNGQGRISLDDMRPKPSYSQIVANGKKPRHVSTDPQSRGASSEASKGEKEVFDFHPVTKSEVLSSEPLPCTSTSALLLERDEGQPASRPNPDSGPTEGNPRMEFLDFGLSEDTHPQPDVQQLHRRIQILTAERYLAEEKAGRAAERIEEMKRLMQRGISDIDHDTEGLLRDAKKLKEENRILKEQINDAQSHIFSLQPYRKELTPDEVGREYDSLVEGVQDWAQKLMAPFLENPIKGAEEILTVARKRPNEAARFRKTLQQYPDLIQGSMYPETDEDIVAAVIMRFVHDKIFQKILYGSVQDYTRCISVIEHQMQINVEPKRDLFSIRTWTGEAYNALLSAPDFRSVRDRERRDLTIELGNTLRILCPKDRFSWLCENLEENCITPSMKLYEKLQVSTHHFYLDVNPFVMTTSGGDIVRSQDFIENIEKLDCRNILQNRKAFSLAKLDPPPSTKELLRDLLNVCTVVPALYMRQIGRKDAIKEPMIVRRQQMLAAWGSDEKRQKFVDDGDRTVIAQLYFTKPERAEGSFLRW</sequence>
<evidence type="ECO:0000256" key="2">
    <source>
        <dbReference type="SAM" id="MobiDB-lite"/>
    </source>
</evidence>
<accession>A0A084QIE7</accession>
<feature type="coiled-coil region" evidence="1">
    <location>
        <begin position="168"/>
        <end position="195"/>
    </location>
</feature>
<name>A0A084QIE7_STAC4</name>
<keyword evidence="1" id="KW-0175">Coiled coil</keyword>
<gene>
    <name evidence="3" type="ORF">S40285_01968</name>
</gene>
<feature type="compositionally biased region" description="Polar residues" evidence="2">
    <location>
        <begin position="36"/>
        <end position="47"/>
    </location>
</feature>
<dbReference type="Proteomes" id="UP000028524">
    <property type="component" value="Unassembled WGS sequence"/>
</dbReference>
<keyword evidence="4" id="KW-1185">Reference proteome</keyword>
<evidence type="ECO:0000313" key="3">
    <source>
        <dbReference type="EMBL" id="KFA63732.1"/>
    </source>
</evidence>
<protein>
    <submittedName>
        <fullName evidence="3">Uncharacterized protein</fullName>
    </submittedName>
</protein>
<dbReference type="HOGENOM" id="CLU_032233_0_0_1"/>
<feature type="region of interest" description="Disordered" evidence="2">
    <location>
        <begin position="1"/>
        <end position="55"/>
    </location>
</feature>
<reference evidence="3 4" key="1">
    <citation type="journal article" date="2014" name="BMC Genomics">
        <title>Comparative genome sequencing reveals chemotype-specific gene clusters in the toxigenic black mold Stachybotrys.</title>
        <authorList>
            <person name="Semeiks J."/>
            <person name="Borek D."/>
            <person name="Otwinowski Z."/>
            <person name="Grishin N.V."/>
        </authorList>
    </citation>
    <scope>NUCLEOTIDE SEQUENCE [LARGE SCALE GENOMIC DNA]</scope>
    <source>
        <strain evidence="3 4">IBT 40285</strain>
    </source>
</reference>
<proteinExistence type="predicted"/>
<evidence type="ECO:0000256" key="1">
    <source>
        <dbReference type="SAM" id="Coils"/>
    </source>
</evidence>
<dbReference type="OMA" id="YMRQIGR"/>
<organism evidence="3 4">
    <name type="scientific">Stachybotrys chlorohalonatus (strain IBT 40285)</name>
    <dbReference type="NCBI Taxonomy" id="1283841"/>
    <lineage>
        <taxon>Eukaryota</taxon>
        <taxon>Fungi</taxon>
        <taxon>Dikarya</taxon>
        <taxon>Ascomycota</taxon>
        <taxon>Pezizomycotina</taxon>
        <taxon>Sordariomycetes</taxon>
        <taxon>Hypocreomycetidae</taxon>
        <taxon>Hypocreales</taxon>
        <taxon>Stachybotryaceae</taxon>
        <taxon>Stachybotrys</taxon>
    </lineage>
</organism>
<dbReference type="AlphaFoldDB" id="A0A084QIE7"/>
<dbReference type="OrthoDB" id="4755094at2759"/>
<feature type="region of interest" description="Disordered" evidence="2">
    <location>
        <begin position="82"/>
        <end position="106"/>
    </location>
</feature>
<dbReference type="InParanoid" id="A0A084QIE7"/>
<dbReference type="EMBL" id="KL660721">
    <property type="protein sequence ID" value="KFA63732.1"/>
    <property type="molecule type" value="Genomic_DNA"/>
</dbReference>